<reference evidence="5" key="1">
    <citation type="journal article" date="2010" name="ISME J.">
        <title>Metagenome of the Mediterranean deep chlorophyll maximum studied by direct and fosmid library 454 pyrosequencing.</title>
        <authorList>
            <person name="Ghai R."/>
            <person name="Martin-Cuadrado A.B."/>
            <person name="Molto A.G."/>
            <person name="Heredia I.G."/>
            <person name="Cabrera R."/>
            <person name="Martin J."/>
            <person name="Verdu M."/>
            <person name="Deschamps P."/>
            <person name="Moreira D."/>
            <person name="Lopez-Garcia P."/>
            <person name="Mira A."/>
            <person name="Rodriguez-Valera F."/>
        </authorList>
    </citation>
    <scope>NUCLEOTIDE SEQUENCE</scope>
</reference>
<evidence type="ECO:0000313" key="5">
    <source>
        <dbReference type="EMBL" id="ADD93308.1"/>
    </source>
</evidence>
<dbReference type="Gene3D" id="3.30.2320.30">
    <property type="entry name" value="ATP synthase, E subunit, C-terminal"/>
    <property type="match status" value="1"/>
</dbReference>
<organism evidence="5">
    <name type="scientific">uncultured archaeon MedDCM-OCT-S09-C50</name>
    <dbReference type="NCBI Taxonomy" id="743102"/>
    <lineage>
        <taxon>Archaea</taxon>
        <taxon>environmental samples</taxon>
    </lineage>
</organism>
<proteinExistence type="inferred from homology"/>
<dbReference type="AlphaFoldDB" id="D6PC57"/>
<dbReference type="InterPro" id="IPR038495">
    <property type="entry name" value="ATPase_E_C"/>
</dbReference>
<evidence type="ECO:0000256" key="1">
    <source>
        <dbReference type="ARBA" id="ARBA00005901"/>
    </source>
</evidence>
<keyword evidence="3" id="KW-0406">Ion transport</keyword>
<comment type="similarity">
    <text evidence="1">Belongs to the V-ATPase E subunit family.</text>
</comment>
<protein>
    <recommendedName>
        <fullName evidence="6">V-ATPase subunit E</fullName>
    </recommendedName>
</protein>
<dbReference type="SUPFAM" id="SSF160527">
    <property type="entry name" value="V-type ATPase subunit E-like"/>
    <property type="match status" value="1"/>
</dbReference>
<evidence type="ECO:0000256" key="3">
    <source>
        <dbReference type="ARBA" id="ARBA00023065"/>
    </source>
</evidence>
<accession>D6PC57</accession>
<dbReference type="EMBL" id="GU942976">
    <property type="protein sequence ID" value="ADD93308.1"/>
    <property type="molecule type" value="Genomic_DNA"/>
</dbReference>
<dbReference type="GO" id="GO:0046961">
    <property type="term" value="F:proton-transporting ATPase activity, rotational mechanism"/>
    <property type="evidence" value="ECO:0007669"/>
    <property type="project" value="InterPro"/>
</dbReference>
<feature type="coiled-coil region" evidence="4">
    <location>
        <begin position="15"/>
        <end position="64"/>
    </location>
</feature>
<dbReference type="Pfam" id="PF01991">
    <property type="entry name" value="vATP-synt_E"/>
    <property type="match status" value="1"/>
</dbReference>
<keyword evidence="4" id="KW-0175">Coiled coil</keyword>
<evidence type="ECO:0000256" key="4">
    <source>
        <dbReference type="SAM" id="Coils"/>
    </source>
</evidence>
<sequence length="187" mass="20050">MTLETLANDIAAAAESDAKALIAEAKAEAKQLLADAESKATALREEAQQRAEKEAEQIARETVASARQSNQKDVLIARRKVLDATLAAAREHIADPGMKGRAAVLKSLLTGSKKLAKGKYIIRPVEVDRAAISKEAGDRKVGESVDGLGGFILEAEDGSVSFDMRFDNMLERAWSNQLAAVNDKLFG</sequence>
<keyword evidence="2" id="KW-0813">Transport</keyword>
<name>D6PC57_9ARCH</name>
<evidence type="ECO:0008006" key="6">
    <source>
        <dbReference type="Google" id="ProtNLM"/>
    </source>
</evidence>
<evidence type="ECO:0000256" key="2">
    <source>
        <dbReference type="ARBA" id="ARBA00022448"/>
    </source>
</evidence>
<dbReference type="InterPro" id="IPR002842">
    <property type="entry name" value="ATPase_V1_Esu"/>
</dbReference>
<dbReference type="GO" id="GO:0033178">
    <property type="term" value="C:proton-transporting two-sector ATPase complex, catalytic domain"/>
    <property type="evidence" value="ECO:0007669"/>
    <property type="project" value="InterPro"/>
</dbReference>